<dbReference type="Pfam" id="PF07173">
    <property type="entry name" value="GRDP-like"/>
    <property type="match status" value="1"/>
</dbReference>
<dbReference type="eggNOG" id="ENOG502RYJ5">
    <property type="taxonomic scope" value="Eukaryota"/>
</dbReference>
<dbReference type="KEGG" id="pic:PICST_30920"/>
<protein>
    <submittedName>
        <fullName evidence="1">Uncharacterized protein</fullName>
    </submittedName>
</protein>
<reference evidence="1 2" key="1">
    <citation type="journal article" date="2007" name="Nat. Biotechnol.">
        <title>Genome sequence of the lignocellulose-bioconverting and xylose-fermenting yeast Pichia stipitis.</title>
        <authorList>
            <person name="Jeffries T.W."/>
            <person name="Grigoriev I.V."/>
            <person name="Grimwood J."/>
            <person name="Laplaza J.M."/>
            <person name="Aerts A."/>
            <person name="Salamov A."/>
            <person name="Schmutz J."/>
            <person name="Lindquist E."/>
            <person name="Dehal P."/>
            <person name="Shapiro H."/>
            <person name="Jin Y.S."/>
            <person name="Passoth V."/>
            <person name="Richardson P.M."/>
        </authorList>
    </citation>
    <scope>NUCLEOTIDE SEQUENCE [LARGE SCALE GENOMIC DNA]</scope>
    <source>
        <strain evidence="2">ATCC 58785 / CBS 6054 / NBRC 10063 / NRRL Y-11545</strain>
    </source>
</reference>
<dbReference type="AlphaFoldDB" id="A3LS46"/>
<name>A3LS46_PICST</name>
<proteinExistence type="predicted"/>
<dbReference type="OrthoDB" id="2684236at2759"/>
<dbReference type="RefSeq" id="XP_001383873.2">
    <property type="nucleotide sequence ID" value="XM_001383836.1"/>
</dbReference>
<dbReference type="GeneID" id="4838334"/>
<sequence length="562" mass="65827">MKTSTDKEKDVELYDFITILKKSKPIDYACYKYTHDLETIPSICNENETDANCPDHIPTLPDTIAHLKLLKALGKLKRQVMEENPDSDHIKIWKVYVTNAVRRFIIFISSLKKYLNSDVNNHVDENTIFYTSGNSQTTTLLDQLLPPLDVIMVWHSFLLSPRSFYDNCVRNDILSFGMFPLPLKKISESIENATFEYCPSKNLKDRYLEIIRSFTSDSEDLAYDNDNISMFEQSLSITCPCCEETILTDVPYTNEASTGFSDKKFSQKINYTKCKCKFNELISHEELRKRQLYSDMTNNKPLPGLFKFFSTVISDKYLRQGDTSKLKEYINSEFRELGLEGVRSRSLEDIIDYTSKNISYGDRMRTLLELYQNMNLIDLSVHGRLSIWEDLVDRVERQYKFTSKMNEINWLHSPHIEIGLTESTVRYCRFFELLSKYGDQFQLIPTLDIDLIWHTHQLSMHYYFSDCLNCEKGCVIDHDEKIELTKLDEYFDRTDSLYKERYGEEYSICHCWNHLRDTAYSPTKKSKGNKKFRIEKRRPKQSYSSLGITNISIHDTGCIPST</sequence>
<dbReference type="InterPro" id="IPR009836">
    <property type="entry name" value="GRDP-like"/>
</dbReference>
<dbReference type="PANTHER" id="PTHR34365">
    <property type="entry name" value="ENOLASE (DUF1399)"/>
    <property type="match status" value="1"/>
</dbReference>
<dbReference type="EMBL" id="CP000497">
    <property type="protein sequence ID" value="ABN65844.2"/>
    <property type="molecule type" value="Genomic_DNA"/>
</dbReference>
<keyword evidence="2" id="KW-1185">Reference proteome</keyword>
<dbReference type="STRING" id="322104.A3LS46"/>
<accession>A3LS46</accession>
<evidence type="ECO:0000313" key="1">
    <source>
        <dbReference type="EMBL" id="ABN65844.2"/>
    </source>
</evidence>
<dbReference type="OMA" id="NETDANC"/>
<organism evidence="1 2">
    <name type="scientific">Scheffersomyces stipitis (strain ATCC 58785 / CBS 6054 / NBRC 10063 / NRRL Y-11545)</name>
    <name type="common">Yeast</name>
    <name type="synonym">Pichia stipitis</name>
    <dbReference type="NCBI Taxonomy" id="322104"/>
    <lineage>
        <taxon>Eukaryota</taxon>
        <taxon>Fungi</taxon>
        <taxon>Dikarya</taxon>
        <taxon>Ascomycota</taxon>
        <taxon>Saccharomycotina</taxon>
        <taxon>Pichiomycetes</taxon>
        <taxon>Debaryomycetaceae</taxon>
        <taxon>Scheffersomyces</taxon>
    </lineage>
</organism>
<dbReference type="PANTHER" id="PTHR34365:SF7">
    <property type="entry name" value="GLYCINE-RICH DOMAIN-CONTAINING PROTEIN 1"/>
    <property type="match status" value="1"/>
</dbReference>
<gene>
    <name evidence="1" type="ORF">PICST_30920</name>
</gene>
<dbReference type="HOGENOM" id="CLU_010103_2_0_1"/>
<dbReference type="InParanoid" id="A3LS46"/>
<evidence type="ECO:0000313" key="2">
    <source>
        <dbReference type="Proteomes" id="UP000002258"/>
    </source>
</evidence>
<dbReference type="Proteomes" id="UP000002258">
    <property type="component" value="Chromosome 3"/>
</dbReference>